<evidence type="ECO:0000256" key="2">
    <source>
        <dbReference type="ARBA" id="ARBA00008150"/>
    </source>
</evidence>
<dbReference type="CDD" id="cd16327">
    <property type="entry name" value="RseB"/>
    <property type="match status" value="1"/>
</dbReference>
<dbReference type="EMBL" id="JAKKSL010000001">
    <property type="protein sequence ID" value="MCI2283278.1"/>
    <property type="molecule type" value="Genomic_DNA"/>
</dbReference>
<dbReference type="PANTHER" id="PTHR38782">
    <property type="match status" value="1"/>
</dbReference>
<comment type="similarity">
    <text evidence="2">Belongs to the RseB family.</text>
</comment>
<dbReference type="InterPro" id="IPR038484">
    <property type="entry name" value="MucB/RseB_C_sf"/>
</dbReference>
<feature type="domain" description="MucB/RseB C-terminal" evidence="6">
    <location>
        <begin position="234"/>
        <end position="328"/>
    </location>
</feature>
<dbReference type="Proteomes" id="UP001139646">
    <property type="component" value="Unassembled WGS sequence"/>
</dbReference>
<dbReference type="InterPro" id="IPR033436">
    <property type="entry name" value="MucB/RseB_C"/>
</dbReference>
<dbReference type="Gene3D" id="3.30.200.100">
    <property type="entry name" value="MucB/RseB, C-terminal domain"/>
    <property type="match status" value="1"/>
</dbReference>
<dbReference type="PANTHER" id="PTHR38782:SF1">
    <property type="entry name" value="SIGMA-E FACTOR REGULATORY PROTEIN RSEB"/>
    <property type="match status" value="1"/>
</dbReference>
<keyword evidence="4" id="KW-0574">Periplasm</keyword>
<dbReference type="InterPro" id="IPR005588">
    <property type="entry name" value="MucB_RseB"/>
</dbReference>
<accession>A0ABS9WZ52</accession>
<keyword evidence="8" id="KW-1185">Reference proteome</keyword>
<proteinExistence type="inferred from homology"/>
<protein>
    <submittedName>
        <fullName evidence="7">MucB/RseB C-terminal domain-containing protein</fullName>
    </submittedName>
</protein>
<evidence type="ECO:0000256" key="3">
    <source>
        <dbReference type="ARBA" id="ARBA00022729"/>
    </source>
</evidence>
<sequence>MKSIASFSFASIFICITSFLISFSVLSADVDEAKHLLERLSKSLRQINFNTSFVVVKNNQAEPYHWLHGIVEEQTLEGEVKKIELEILAILNGPRRDILRINNTVSYIEPEFAPYSIRSEQLSGPIPSVFGEDISVLEKNYHFVSVGKNRILGRAAQLIRIVPKDTHRFGYWLWLDQESSLLLKLAVITRQGKLLEQIQFTHLDITDTISENLKQLQAAELPKVIDFTSLQESTDLTWQVNWLPDGFEPIKSDRHRINNSKQPVEFMLFNDGLVDISVYVNPSKEKQRAIEFASDGATLVLSQVMNNIEVSVVGKIPLETAEKIVNSVTFNRKLPLH</sequence>
<dbReference type="Pfam" id="PF03888">
    <property type="entry name" value="MucB_RseB"/>
    <property type="match status" value="1"/>
</dbReference>
<organism evidence="7 8">
    <name type="scientific">Colwellia maritima</name>
    <dbReference type="NCBI Taxonomy" id="2912588"/>
    <lineage>
        <taxon>Bacteria</taxon>
        <taxon>Pseudomonadati</taxon>
        <taxon>Pseudomonadota</taxon>
        <taxon>Gammaproteobacteria</taxon>
        <taxon>Alteromonadales</taxon>
        <taxon>Colwelliaceae</taxon>
        <taxon>Colwellia</taxon>
    </lineage>
</organism>
<evidence type="ECO:0000259" key="6">
    <source>
        <dbReference type="Pfam" id="PF17188"/>
    </source>
</evidence>
<dbReference type="Pfam" id="PF17188">
    <property type="entry name" value="MucB_RseB_C"/>
    <property type="match status" value="1"/>
</dbReference>
<dbReference type="Gene3D" id="2.50.20.10">
    <property type="entry name" value="Lipoprotein localisation LolA/LolB/LppX"/>
    <property type="match status" value="1"/>
</dbReference>
<dbReference type="InterPro" id="IPR033434">
    <property type="entry name" value="MucB/RseB_N"/>
</dbReference>
<comment type="subcellular location">
    <subcellularLocation>
        <location evidence="1">Periplasm</location>
    </subcellularLocation>
</comment>
<evidence type="ECO:0000313" key="8">
    <source>
        <dbReference type="Proteomes" id="UP001139646"/>
    </source>
</evidence>
<evidence type="ECO:0000259" key="5">
    <source>
        <dbReference type="Pfam" id="PF03888"/>
    </source>
</evidence>
<evidence type="ECO:0000313" key="7">
    <source>
        <dbReference type="EMBL" id="MCI2283278.1"/>
    </source>
</evidence>
<reference evidence="7" key="1">
    <citation type="submission" date="2022-01" db="EMBL/GenBank/DDBJ databases">
        <title>Colwellia maritima, isolated from seawater.</title>
        <authorList>
            <person name="Kristyanto S."/>
            <person name="Jung J."/>
            <person name="Jeon C.O."/>
        </authorList>
    </citation>
    <scope>NUCLEOTIDE SEQUENCE</scope>
    <source>
        <strain evidence="7">MSW7</strain>
    </source>
</reference>
<dbReference type="RefSeq" id="WP_242284620.1">
    <property type="nucleotide sequence ID" value="NZ_JAKKSL010000001.1"/>
</dbReference>
<evidence type="ECO:0000256" key="4">
    <source>
        <dbReference type="ARBA" id="ARBA00022764"/>
    </source>
</evidence>
<feature type="domain" description="MucB/RseB N-terminal" evidence="5">
    <location>
        <begin position="33"/>
        <end position="221"/>
    </location>
</feature>
<comment type="caution">
    <text evidence="7">The sequence shown here is derived from an EMBL/GenBank/DDBJ whole genome shotgun (WGS) entry which is preliminary data.</text>
</comment>
<name>A0ABS9WZ52_9GAMM</name>
<evidence type="ECO:0000256" key="1">
    <source>
        <dbReference type="ARBA" id="ARBA00004418"/>
    </source>
</evidence>
<dbReference type="PIRSF" id="PIRSF005427">
    <property type="entry name" value="RseB"/>
    <property type="match status" value="1"/>
</dbReference>
<keyword evidence="3" id="KW-0732">Signal</keyword>
<gene>
    <name evidence="7" type="ORF">L3081_07525</name>
</gene>